<evidence type="ECO:0008006" key="3">
    <source>
        <dbReference type="Google" id="ProtNLM"/>
    </source>
</evidence>
<dbReference type="Proteomes" id="UP000027345">
    <property type="component" value="Unassembled WGS sequence"/>
</dbReference>
<gene>
    <name evidence="1" type="ORF">DV20_06135</name>
</gene>
<dbReference type="STRING" id="287986.DV20_06135"/>
<accession>A0A066UGF6</accession>
<organism evidence="1 2">
    <name type="scientific">Amycolatopsis rifamycinica</name>
    <dbReference type="NCBI Taxonomy" id="287986"/>
    <lineage>
        <taxon>Bacteria</taxon>
        <taxon>Bacillati</taxon>
        <taxon>Actinomycetota</taxon>
        <taxon>Actinomycetes</taxon>
        <taxon>Pseudonocardiales</taxon>
        <taxon>Pseudonocardiaceae</taxon>
        <taxon>Amycolatopsis</taxon>
    </lineage>
</organism>
<comment type="caution">
    <text evidence="1">The sequence shown here is derived from an EMBL/GenBank/DDBJ whole genome shotgun (WGS) entry which is preliminary data.</text>
</comment>
<dbReference type="InterPro" id="IPR026337">
    <property type="entry name" value="AKG_HExxH"/>
</dbReference>
<evidence type="ECO:0000313" key="1">
    <source>
        <dbReference type="EMBL" id="KDN23293.1"/>
    </source>
</evidence>
<dbReference type="EMBL" id="JMQI01000011">
    <property type="protein sequence ID" value="KDN23293.1"/>
    <property type="molecule type" value="Genomic_DNA"/>
</dbReference>
<evidence type="ECO:0000313" key="2">
    <source>
        <dbReference type="Proteomes" id="UP000027345"/>
    </source>
</evidence>
<dbReference type="eggNOG" id="COG0641">
    <property type="taxonomic scope" value="Bacteria"/>
</dbReference>
<proteinExistence type="predicted"/>
<name>A0A066UGF6_9PSEU</name>
<dbReference type="AlphaFoldDB" id="A0A066UGF6"/>
<reference evidence="1 2" key="1">
    <citation type="submission" date="2014-05" db="EMBL/GenBank/DDBJ databases">
        <title>Draft genome sequence of Amycolatopsis rifamycinica DSM 46095.</title>
        <authorList>
            <person name="Lal R."/>
            <person name="Saxena A."/>
            <person name="Kumari R."/>
            <person name="Mukherjee U."/>
            <person name="Singh P."/>
            <person name="Sangwan N."/>
            <person name="Mahato N.K."/>
        </authorList>
    </citation>
    <scope>NUCLEOTIDE SEQUENCE [LARGE SCALE GENOMIC DNA]</scope>
    <source>
        <strain evidence="1 2">DSM 46095</strain>
    </source>
</reference>
<sequence length="594" mass="64652">MVDFTELAHGTGGAPVVHRLRKTERSRRLLLLRAVTDIAAKKSDLPGPLPDPEQAWELLSRVQGVAPDALDLVLAHPYTGSWLGYTSRLLHRQIAGVCPLWVHVGHIHAIAAAAAIRAKLSFSTEIPVWSGNAALPGLGVAKLGGDELHSVAKVRCDRSRREIRGETSAVELPTDLSSDAPGWWGVRQVTLRAAAKTLTLRLDDVDPYRGSYDPILPQRLPAAEVREWAVLLDEAWQLITRCLPQEAEALQAGFDSVVPRALMPFRTSSASSGEAFGSAIVARPTDPATLAAMLIHEFHHNRLSGLLHLVCLHTDDPAERFYTPWRDDPRPLGGVFQGVYAFFGVAAFWRALTRDDGYQLRLLAEFEFAYWRAATWRVLRVLQNDPELTDDGRLFLGGVADLVGSWQQEEVSAVVAAAAAAAATDHYAGWRLRHLRPDPAAVVALADAWCSGKTRPPLGRIEDGLPTPVPDGRWRHARLDLVRLAITDHRRLARSWSTVPDATPADFAYADGRIPAAVQGYLAELAEDPESPAAWAGLGLALAKSDAAAGHALLRCPELVRAVHRAVRARGVPCPPDRLSAWIGWLDAGGQPGE</sequence>
<dbReference type="OrthoDB" id="796761at2"/>
<dbReference type="NCBIfam" id="TIGR04267">
    <property type="entry name" value="mod_HExxH"/>
    <property type="match status" value="1"/>
</dbReference>
<protein>
    <recommendedName>
        <fullName evidence="3">HEXXH motif domain-containing protein</fullName>
    </recommendedName>
</protein>
<keyword evidence="2" id="KW-1185">Reference proteome</keyword>